<dbReference type="InterPro" id="IPR019013">
    <property type="entry name" value="Vma21"/>
</dbReference>
<comment type="similarity">
    <text evidence="6">Belongs to the VMA21 family.</text>
</comment>
<keyword evidence="2 6" id="KW-0256">Endoplasmic reticulum</keyword>
<proteinExistence type="inferred from homology"/>
<evidence type="ECO:0000256" key="6">
    <source>
        <dbReference type="HAMAP-Rule" id="MF_03058"/>
    </source>
</evidence>
<keyword evidence="3 6" id="KW-1133">Transmembrane helix</keyword>
<feature type="transmembrane region" description="Helical" evidence="6">
    <location>
        <begin position="36"/>
        <end position="59"/>
    </location>
</feature>
<feature type="transmembrane region" description="Helical" evidence="6">
    <location>
        <begin position="71"/>
        <end position="92"/>
    </location>
</feature>
<keyword evidence="1 6" id="KW-0812">Transmembrane</keyword>
<evidence type="ECO:0000313" key="8">
    <source>
        <dbReference type="EMBL" id="KAJ9615430.1"/>
    </source>
</evidence>
<keyword evidence="9" id="KW-1185">Reference proteome</keyword>
<evidence type="ECO:0000256" key="5">
    <source>
        <dbReference type="ARBA" id="ARBA00023329"/>
    </source>
</evidence>
<keyword evidence="5 6" id="KW-0968">Cytoplasmic vesicle</keyword>
<evidence type="ECO:0000256" key="3">
    <source>
        <dbReference type="ARBA" id="ARBA00022989"/>
    </source>
</evidence>
<dbReference type="EMBL" id="JAPDRK010000002">
    <property type="protein sequence ID" value="KAJ9615430.1"/>
    <property type="molecule type" value="Genomic_DNA"/>
</dbReference>
<feature type="compositionally biased region" description="Basic and acidic residues" evidence="7">
    <location>
        <begin position="1"/>
        <end position="12"/>
    </location>
</feature>
<feature type="short sequence motif" description="Prevents secretion from ER" evidence="6">
    <location>
        <begin position="109"/>
        <end position="112"/>
    </location>
</feature>
<keyword evidence="4 6" id="KW-0472">Membrane</keyword>
<dbReference type="Pfam" id="PF09446">
    <property type="entry name" value="VMA21"/>
    <property type="match status" value="1"/>
</dbReference>
<protein>
    <submittedName>
        <fullName evidence="8">Vacuolar ATPase assembly integral membrane protein vma21</fullName>
    </submittedName>
</protein>
<evidence type="ECO:0000256" key="2">
    <source>
        <dbReference type="ARBA" id="ARBA00022824"/>
    </source>
</evidence>
<evidence type="ECO:0000256" key="4">
    <source>
        <dbReference type="ARBA" id="ARBA00023136"/>
    </source>
</evidence>
<comment type="function">
    <text evidence="6">Required for the assembly of the V0 complex of the vacuolar ATPase (V-ATPase) in the endoplasmic reticulum.</text>
</comment>
<gene>
    <name evidence="8" type="primary">VMA21</name>
    <name evidence="8" type="ORF">H2200_001505</name>
</gene>
<dbReference type="GO" id="GO:0070072">
    <property type="term" value="P:vacuolar proton-transporting V-type ATPase complex assembly"/>
    <property type="evidence" value="ECO:0007669"/>
    <property type="project" value="UniProtKB-UniRule"/>
</dbReference>
<dbReference type="GO" id="GO:0005789">
    <property type="term" value="C:endoplasmic reticulum membrane"/>
    <property type="evidence" value="ECO:0007669"/>
    <property type="project" value="UniProtKB-SubCell"/>
</dbReference>
<evidence type="ECO:0000256" key="7">
    <source>
        <dbReference type="SAM" id="MobiDB-lite"/>
    </source>
</evidence>
<dbReference type="GO" id="GO:0012507">
    <property type="term" value="C:ER to Golgi transport vesicle membrane"/>
    <property type="evidence" value="ECO:0007669"/>
    <property type="project" value="UniProtKB-SubCell"/>
</dbReference>
<accession>A0AA39CPP1</accession>
<feature type="region of interest" description="Disordered" evidence="7">
    <location>
        <begin position="1"/>
        <end position="27"/>
    </location>
</feature>
<reference evidence="8" key="1">
    <citation type="submission" date="2022-10" db="EMBL/GenBank/DDBJ databases">
        <title>Culturing micro-colonial fungi from biological soil crusts in the Mojave desert and describing Neophaeococcomyces mojavensis, and introducing the new genera and species Taxawa tesnikishii.</title>
        <authorList>
            <person name="Kurbessoian T."/>
            <person name="Stajich J.E."/>
        </authorList>
    </citation>
    <scope>NUCLEOTIDE SEQUENCE</scope>
    <source>
        <strain evidence="8">TK_41</strain>
    </source>
</reference>
<dbReference type="PANTHER" id="PTHR31792:SF3">
    <property type="entry name" value="VACUOLAR ATPASE ASSEMBLY INTEGRAL MEMBRANE PROTEIN VMA21"/>
    <property type="match status" value="1"/>
</dbReference>
<comment type="subcellular location">
    <subcellularLocation>
        <location evidence="6">Endoplasmic reticulum membrane</location>
        <topology evidence="6">Multi-pass membrane protein</topology>
    </subcellularLocation>
    <subcellularLocation>
        <location evidence="6">Endoplasmic reticulum-Golgi intermediate compartment membrane</location>
        <topology evidence="6">Multi-pass membrane protein</topology>
    </subcellularLocation>
    <subcellularLocation>
        <location evidence="6">Cytoplasmic vesicle</location>
        <location evidence="6">COPII-coated vesicle membrane</location>
        <topology evidence="6">Multi-pass membrane protein</topology>
    </subcellularLocation>
</comment>
<dbReference type="PANTHER" id="PTHR31792">
    <property type="entry name" value="VACUOLAR ATPASE ASSEMBLY INTEGRAL MEMBRANE PROTEIN VMA21"/>
    <property type="match status" value="1"/>
</dbReference>
<dbReference type="AlphaFoldDB" id="A0AA39CPP1"/>
<sequence>MATRRNVPEKTISEAQGGPSTSAQISDTTPAVPAAVIYKLLGFTAAMICIPIGSYFLSVNTIFKGKSIRNASYAGAFAAILANVVLVAYIIVAMREDQSENIEAEAKRKKGQ</sequence>
<comment type="caution">
    <text evidence="8">The sequence shown here is derived from an EMBL/GenBank/DDBJ whole genome shotgun (WGS) entry which is preliminary data.</text>
</comment>
<dbReference type="GO" id="GO:0033116">
    <property type="term" value="C:endoplasmic reticulum-Golgi intermediate compartment membrane"/>
    <property type="evidence" value="ECO:0007669"/>
    <property type="project" value="UniProtKB-SubCell"/>
</dbReference>
<dbReference type="Proteomes" id="UP001172673">
    <property type="component" value="Unassembled WGS sequence"/>
</dbReference>
<organism evidence="8 9">
    <name type="scientific">Cladophialophora chaetospira</name>
    <dbReference type="NCBI Taxonomy" id="386627"/>
    <lineage>
        <taxon>Eukaryota</taxon>
        <taxon>Fungi</taxon>
        <taxon>Dikarya</taxon>
        <taxon>Ascomycota</taxon>
        <taxon>Pezizomycotina</taxon>
        <taxon>Eurotiomycetes</taxon>
        <taxon>Chaetothyriomycetidae</taxon>
        <taxon>Chaetothyriales</taxon>
        <taxon>Herpotrichiellaceae</taxon>
        <taxon>Cladophialophora</taxon>
    </lineage>
</organism>
<evidence type="ECO:0000313" key="9">
    <source>
        <dbReference type="Proteomes" id="UP001172673"/>
    </source>
</evidence>
<feature type="compositionally biased region" description="Polar residues" evidence="7">
    <location>
        <begin position="18"/>
        <end position="27"/>
    </location>
</feature>
<name>A0AA39CPP1_9EURO</name>
<evidence type="ECO:0000256" key="1">
    <source>
        <dbReference type="ARBA" id="ARBA00022692"/>
    </source>
</evidence>
<dbReference type="HAMAP" id="MF_03058">
    <property type="entry name" value="VMA21"/>
    <property type="match status" value="1"/>
</dbReference>